<reference evidence="2" key="1">
    <citation type="submission" date="2025-08" db="UniProtKB">
        <authorList>
            <consortium name="RefSeq"/>
        </authorList>
    </citation>
    <scope>IDENTIFICATION</scope>
    <source>
        <strain evidence="2">Tuebingen</strain>
        <tissue evidence="2">Fibroblasts and whole tissue</tissue>
    </source>
</reference>
<keyword evidence="1" id="KW-1185">Reference proteome</keyword>
<evidence type="ECO:0000313" key="1">
    <source>
        <dbReference type="Proteomes" id="UP000000437"/>
    </source>
</evidence>
<dbReference type="Proteomes" id="UP000000437">
    <property type="component" value="Chromosome 4"/>
</dbReference>
<proteinExistence type="predicted"/>
<gene>
    <name evidence="2" type="primary">LOC101884513</name>
</gene>
<sequence>MAFIKEESEDVKIEETFTVKQEDLQEQTEKSKKSAEVGQHQEPSKGGKNPKKLQPTSKDLQEPHRTKRSSQNERRRWSLEEIKAVEKTMMELIMSGKVPGKAQCMNCIESSPAALQNRSWEGVKFYVKNRIDSLKKKL</sequence>
<organism evidence="1 2">
    <name type="scientific">Danio rerio</name>
    <name type="common">Zebrafish</name>
    <name type="synonym">Brachydanio rerio</name>
    <dbReference type="NCBI Taxonomy" id="7955"/>
    <lineage>
        <taxon>Eukaryota</taxon>
        <taxon>Metazoa</taxon>
        <taxon>Chordata</taxon>
        <taxon>Craniata</taxon>
        <taxon>Vertebrata</taxon>
        <taxon>Euteleostomi</taxon>
        <taxon>Actinopterygii</taxon>
        <taxon>Neopterygii</taxon>
        <taxon>Teleostei</taxon>
        <taxon>Ostariophysi</taxon>
        <taxon>Cypriniformes</taxon>
        <taxon>Danionidae</taxon>
        <taxon>Danioninae</taxon>
        <taxon>Danio</taxon>
    </lineage>
</organism>
<evidence type="ECO:0000313" key="2">
    <source>
        <dbReference type="RefSeq" id="XP_073805046.1"/>
    </source>
</evidence>
<accession>A0AC58JEZ0</accession>
<name>A0AC58JEZ0_DANRE</name>
<dbReference type="RefSeq" id="XP_073805046.1">
    <property type="nucleotide sequence ID" value="XM_073948945.1"/>
</dbReference>
<protein>
    <submittedName>
        <fullName evidence="2">Uncharacterized protein isoform X3</fullName>
    </submittedName>
</protein>